<keyword evidence="3" id="KW-1185">Reference proteome</keyword>
<name>A0A8W8MF64_MAGGI</name>
<dbReference type="AlphaFoldDB" id="A0A8W8MF64"/>
<evidence type="ECO:0000256" key="1">
    <source>
        <dbReference type="SAM" id="Phobius"/>
    </source>
</evidence>
<reference evidence="2" key="1">
    <citation type="submission" date="2022-08" db="UniProtKB">
        <authorList>
            <consortium name="EnsemblMetazoa"/>
        </authorList>
    </citation>
    <scope>IDENTIFICATION</scope>
    <source>
        <strain evidence="2">05x7-T-G4-1.051#20</strain>
    </source>
</reference>
<dbReference type="Pfam" id="PF14752">
    <property type="entry name" value="RBP_receptor"/>
    <property type="match status" value="1"/>
</dbReference>
<dbReference type="GO" id="GO:0038023">
    <property type="term" value="F:signaling receptor activity"/>
    <property type="evidence" value="ECO:0007669"/>
    <property type="project" value="InterPro"/>
</dbReference>
<dbReference type="GO" id="GO:0034632">
    <property type="term" value="F:retinol transmembrane transporter activity"/>
    <property type="evidence" value="ECO:0007669"/>
    <property type="project" value="InterPro"/>
</dbReference>
<feature type="transmembrane region" description="Helical" evidence="1">
    <location>
        <begin position="153"/>
        <end position="174"/>
    </location>
</feature>
<organism evidence="2 3">
    <name type="scientific">Magallana gigas</name>
    <name type="common">Pacific oyster</name>
    <name type="synonym">Crassostrea gigas</name>
    <dbReference type="NCBI Taxonomy" id="29159"/>
    <lineage>
        <taxon>Eukaryota</taxon>
        <taxon>Metazoa</taxon>
        <taxon>Spiralia</taxon>
        <taxon>Lophotrochozoa</taxon>
        <taxon>Mollusca</taxon>
        <taxon>Bivalvia</taxon>
        <taxon>Autobranchia</taxon>
        <taxon>Pteriomorphia</taxon>
        <taxon>Ostreida</taxon>
        <taxon>Ostreoidea</taxon>
        <taxon>Ostreidae</taxon>
        <taxon>Magallana</taxon>
    </lineage>
</organism>
<keyword evidence="1" id="KW-1133">Transmembrane helix</keyword>
<feature type="transmembrane region" description="Helical" evidence="1">
    <location>
        <begin position="123"/>
        <end position="141"/>
    </location>
</feature>
<dbReference type="EnsemblMetazoa" id="G32662.1">
    <property type="protein sequence ID" value="G32662.1:cds"/>
    <property type="gene ID" value="G32662"/>
</dbReference>
<keyword evidence="1" id="KW-0812">Transmembrane</keyword>
<dbReference type="InterPro" id="IPR026612">
    <property type="entry name" value="STRA6-like"/>
</dbReference>
<feature type="transmembrane region" description="Helical" evidence="1">
    <location>
        <begin position="186"/>
        <end position="206"/>
    </location>
</feature>
<accession>A0A8W8MF64</accession>
<keyword evidence="1" id="KW-0472">Membrane</keyword>
<protein>
    <submittedName>
        <fullName evidence="2">Uncharacterized protein</fullName>
    </submittedName>
</protein>
<evidence type="ECO:0000313" key="2">
    <source>
        <dbReference type="EnsemblMetazoa" id="G32662.1:cds"/>
    </source>
</evidence>
<sequence>MQLPLAVNNFSVFNRANELWAIFVDTLIRLTLTHYHVIYWTPELGTFLALDRVNTNFTYTLVYRGCSKVIPHQEFRLDLLIPAAISTILLAFSTQRTKRKLHLLNGRPGLVFPMDVMKRSQRFSYAAAFGTLAQLCASMVFDAKHAFTYDGPAYLKVFIALVSMLIYGICYFPLFAGITVGSPMGYFIATLFFWVFTTEFFQIYFVHKKWLFPI</sequence>
<evidence type="ECO:0000313" key="3">
    <source>
        <dbReference type="Proteomes" id="UP000005408"/>
    </source>
</evidence>
<dbReference type="Proteomes" id="UP000005408">
    <property type="component" value="Unassembled WGS sequence"/>
</dbReference>
<proteinExistence type="predicted"/>